<evidence type="ECO:0000256" key="2">
    <source>
        <dbReference type="ARBA" id="ARBA00022723"/>
    </source>
</evidence>
<dbReference type="InterPro" id="IPR006439">
    <property type="entry name" value="HAD-SF_hydro_IA"/>
</dbReference>
<dbReference type="GO" id="GO:0044281">
    <property type="term" value="P:small molecule metabolic process"/>
    <property type="evidence" value="ECO:0007669"/>
    <property type="project" value="UniProtKB-ARBA"/>
</dbReference>
<evidence type="ECO:0000256" key="4">
    <source>
        <dbReference type="ARBA" id="ARBA00022842"/>
    </source>
</evidence>
<dbReference type="PRINTS" id="PR00413">
    <property type="entry name" value="HADHALOGNASE"/>
</dbReference>
<reference evidence="6" key="1">
    <citation type="submission" date="2018-11" db="EMBL/GenBank/DDBJ databases">
        <title>Characterization of mobile element carrying drug resistance determinants of Streptococcus suis from China.</title>
        <authorList>
            <person name="Zheng H."/>
        </authorList>
    </citation>
    <scope>NUCLEOTIDE SEQUENCE</scope>
</reference>
<dbReference type="SFLD" id="SFLDG01129">
    <property type="entry name" value="C1.5:_HAD__Beta-PGM__Phosphata"/>
    <property type="match status" value="1"/>
</dbReference>
<dbReference type="InterPro" id="IPR051400">
    <property type="entry name" value="HAD-like_hydrolase"/>
</dbReference>
<dbReference type="InterPro" id="IPR041492">
    <property type="entry name" value="HAD_2"/>
</dbReference>
<proteinExistence type="predicted"/>
<dbReference type="AlphaFoldDB" id="A0A6G6AVG8"/>
<dbReference type="GO" id="GO:0046872">
    <property type="term" value="F:metal ion binding"/>
    <property type="evidence" value="ECO:0007669"/>
    <property type="project" value="UniProtKB-KW"/>
</dbReference>
<protein>
    <submittedName>
        <fullName evidence="6">HAD superfamily hydrolase hdy</fullName>
    </submittedName>
    <submittedName>
        <fullName evidence="5">Haloacid dehalogenase hdy</fullName>
    </submittedName>
</protein>
<name>A0A6G6AVG8_STRSU</name>
<dbReference type="PANTHER" id="PTHR46470">
    <property type="entry name" value="N-ACYLNEURAMINATE-9-PHOSPHATASE"/>
    <property type="match status" value="1"/>
</dbReference>
<dbReference type="Gene3D" id="3.40.50.1000">
    <property type="entry name" value="HAD superfamily/HAD-like"/>
    <property type="match status" value="1"/>
</dbReference>
<evidence type="ECO:0000313" key="5">
    <source>
        <dbReference type="EMBL" id="QID26202.1"/>
    </source>
</evidence>
<keyword evidence="2" id="KW-0479">Metal-binding</keyword>
<dbReference type="PANTHER" id="PTHR46470:SF2">
    <property type="entry name" value="GLYCERALDEHYDE 3-PHOSPHATE PHOSPHATASE"/>
    <property type="match status" value="1"/>
</dbReference>
<dbReference type="SUPFAM" id="SSF56784">
    <property type="entry name" value="HAD-like"/>
    <property type="match status" value="1"/>
</dbReference>
<dbReference type="EMBL" id="MK211819">
    <property type="protein sequence ID" value="QID26350.1"/>
    <property type="molecule type" value="Genomic_DNA"/>
</dbReference>
<evidence type="ECO:0000256" key="3">
    <source>
        <dbReference type="ARBA" id="ARBA00022801"/>
    </source>
</evidence>
<keyword evidence="4" id="KW-0460">Magnesium</keyword>
<dbReference type="SFLD" id="SFLDS00003">
    <property type="entry name" value="Haloacid_Dehalogenase"/>
    <property type="match status" value="1"/>
</dbReference>
<dbReference type="InterPro" id="IPR023214">
    <property type="entry name" value="HAD_sf"/>
</dbReference>
<organism evidence="6">
    <name type="scientific">Streptococcus suis</name>
    <dbReference type="NCBI Taxonomy" id="1307"/>
    <lineage>
        <taxon>Bacteria</taxon>
        <taxon>Bacillati</taxon>
        <taxon>Bacillota</taxon>
        <taxon>Bacilli</taxon>
        <taxon>Lactobacillales</taxon>
        <taxon>Streptococcaceae</taxon>
        <taxon>Streptococcus</taxon>
    </lineage>
</organism>
<dbReference type="InterPro" id="IPR023198">
    <property type="entry name" value="PGP-like_dom2"/>
</dbReference>
<sequence length="258" mass="29941">MLSKDWEKDMKSYKNYIFDFYGTLVDIRTDENKLEAWNQLTQIYNAFGCSYRPRQLKNAYHRFVEEAERSLAATVSYQYVEIDLETIFIRLLTDAPNANQSTNKPTDLETFGQVVATIFRVLSREKLEAYENTLTSLQTLKDREVRLFILSNAQRIFTQAEIEQTGCANLMEKIYISSDFKMKKPEPAFLQLVLEENNLDVEETVMVGNDLTSDIAIAHELGMDSILLNTFPYSQEEIDSYRRLGWNFEVVGDIAELL</sequence>
<comment type="cofactor">
    <cofactor evidence="1">
        <name>Mg(2+)</name>
        <dbReference type="ChEBI" id="CHEBI:18420"/>
    </cofactor>
</comment>
<accession>A0A6G6AVG8</accession>
<evidence type="ECO:0000256" key="1">
    <source>
        <dbReference type="ARBA" id="ARBA00001946"/>
    </source>
</evidence>
<evidence type="ECO:0000313" key="6">
    <source>
        <dbReference type="EMBL" id="QID26350.1"/>
    </source>
</evidence>
<dbReference type="NCBIfam" id="TIGR01549">
    <property type="entry name" value="HAD-SF-IA-v1"/>
    <property type="match status" value="1"/>
</dbReference>
<keyword evidence="3 6" id="KW-0378">Hydrolase</keyword>
<gene>
    <name evidence="5" type="ORF">YS156-GM000001</name>
    <name evidence="6" type="ORF">YS165-GM000001</name>
</gene>
<dbReference type="InterPro" id="IPR036412">
    <property type="entry name" value="HAD-like_sf"/>
</dbReference>
<dbReference type="EMBL" id="MK211817">
    <property type="protein sequence ID" value="QID26202.1"/>
    <property type="molecule type" value="Genomic_DNA"/>
</dbReference>
<dbReference type="Pfam" id="PF13419">
    <property type="entry name" value="HAD_2"/>
    <property type="match status" value="1"/>
</dbReference>
<dbReference type="Gene3D" id="1.10.150.240">
    <property type="entry name" value="Putative phosphatase, domain 2"/>
    <property type="match status" value="1"/>
</dbReference>
<dbReference type="GO" id="GO:0016791">
    <property type="term" value="F:phosphatase activity"/>
    <property type="evidence" value="ECO:0007669"/>
    <property type="project" value="TreeGrafter"/>
</dbReference>